<proteinExistence type="predicted"/>
<gene>
    <name evidence="2" type="ORF">HHK36_032811</name>
    <name evidence="1" type="ORF">HHK36_033124</name>
</gene>
<comment type="caution">
    <text evidence="1">The sequence shown here is derived from an EMBL/GenBank/DDBJ whole genome shotgun (WGS) entry which is preliminary data.</text>
</comment>
<sequence>MWNSLFIFMDLDGGSPYIFPTDPLVPHSFGGHILSQICPSVQNSLYHSKYLNNPGSLALQEAFNCISKFSGALFFCFSSGLNSNFNHKSSGNPKPRSCTSCPQVDDITSCRHNLVELHLGSRSQGDSAIPFLFGKIASSTMRLLRKEAEQRQSFSVLSLAAVLVPPFNNLRPAKVLAVTLETTDVEIHGT</sequence>
<accession>A0A835CX10</accession>
<dbReference type="Proteomes" id="UP000655225">
    <property type="component" value="Unassembled WGS sequence"/>
</dbReference>
<evidence type="ECO:0000313" key="2">
    <source>
        <dbReference type="EMBL" id="KAF8365190.1"/>
    </source>
</evidence>
<keyword evidence="3" id="KW-1185">Reference proteome</keyword>
<organism evidence="1 3">
    <name type="scientific">Tetracentron sinense</name>
    <name type="common">Spur-leaf</name>
    <dbReference type="NCBI Taxonomy" id="13715"/>
    <lineage>
        <taxon>Eukaryota</taxon>
        <taxon>Viridiplantae</taxon>
        <taxon>Streptophyta</taxon>
        <taxon>Embryophyta</taxon>
        <taxon>Tracheophyta</taxon>
        <taxon>Spermatophyta</taxon>
        <taxon>Magnoliopsida</taxon>
        <taxon>Trochodendrales</taxon>
        <taxon>Trochodendraceae</taxon>
        <taxon>Tetracentron</taxon>
    </lineage>
</organism>
<dbReference type="EMBL" id="JABCRI010001151">
    <property type="protein sequence ID" value="KAF8364893.1"/>
    <property type="molecule type" value="Genomic_DNA"/>
</dbReference>
<reference evidence="1 3" key="1">
    <citation type="submission" date="2020-04" db="EMBL/GenBank/DDBJ databases">
        <title>Plant Genome Project.</title>
        <authorList>
            <person name="Zhang R.-G."/>
        </authorList>
    </citation>
    <scope>NUCLEOTIDE SEQUENCE [LARGE SCALE GENOMIC DNA]</scope>
    <source>
        <strain evidence="1">YNK0</strain>
        <tissue evidence="1">Leaf</tissue>
    </source>
</reference>
<dbReference type="EMBL" id="JABCRI010000954">
    <property type="protein sequence ID" value="KAF8365190.1"/>
    <property type="molecule type" value="Genomic_DNA"/>
</dbReference>
<dbReference type="OMA" id="HRACDNS"/>
<protein>
    <submittedName>
        <fullName evidence="1">Uncharacterized protein</fullName>
    </submittedName>
</protein>
<evidence type="ECO:0000313" key="1">
    <source>
        <dbReference type="EMBL" id="KAF8364893.1"/>
    </source>
</evidence>
<dbReference type="OrthoDB" id="18193at2759"/>
<name>A0A835CX10_TETSI</name>
<evidence type="ECO:0000313" key="3">
    <source>
        <dbReference type="Proteomes" id="UP000655225"/>
    </source>
</evidence>
<dbReference type="AlphaFoldDB" id="A0A835CX10"/>